<keyword evidence="1" id="KW-1133">Transmembrane helix</keyword>
<reference evidence="2" key="1">
    <citation type="submission" date="2018-05" db="EMBL/GenBank/DDBJ databases">
        <authorList>
            <person name="Lanie J.A."/>
            <person name="Ng W.-L."/>
            <person name="Kazmierczak K.M."/>
            <person name="Andrzejewski T.M."/>
            <person name="Davidsen T.M."/>
            <person name="Wayne K.J."/>
            <person name="Tettelin H."/>
            <person name="Glass J.I."/>
            <person name="Rusch D."/>
            <person name="Podicherti R."/>
            <person name="Tsui H.-C.T."/>
            <person name="Winkler M.E."/>
        </authorList>
    </citation>
    <scope>NUCLEOTIDE SEQUENCE</scope>
</reference>
<dbReference type="EMBL" id="UINC01099979">
    <property type="protein sequence ID" value="SVC59669.1"/>
    <property type="molecule type" value="Genomic_DNA"/>
</dbReference>
<organism evidence="2">
    <name type="scientific">marine metagenome</name>
    <dbReference type="NCBI Taxonomy" id="408172"/>
    <lineage>
        <taxon>unclassified sequences</taxon>
        <taxon>metagenomes</taxon>
        <taxon>ecological metagenomes</taxon>
    </lineage>
</organism>
<dbReference type="AlphaFoldDB" id="A0A382NEP9"/>
<keyword evidence="1" id="KW-0812">Transmembrane</keyword>
<gene>
    <name evidence="2" type="ORF">METZ01_LOCUS312523</name>
</gene>
<protein>
    <submittedName>
        <fullName evidence="2">Uncharacterized protein</fullName>
    </submittedName>
</protein>
<sequence length="39" mass="4527">MPNDHFSTGKKIAFTGVMFLYINLVLTIFWILKPLKKSL</sequence>
<evidence type="ECO:0000256" key="1">
    <source>
        <dbReference type="SAM" id="Phobius"/>
    </source>
</evidence>
<proteinExistence type="predicted"/>
<keyword evidence="1" id="KW-0472">Membrane</keyword>
<evidence type="ECO:0000313" key="2">
    <source>
        <dbReference type="EMBL" id="SVC59669.1"/>
    </source>
</evidence>
<feature type="transmembrane region" description="Helical" evidence="1">
    <location>
        <begin position="12"/>
        <end position="32"/>
    </location>
</feature>
<accession>A0A382NEP9</accession>
<name>A0A382NEP9_9ZZZZ</name>
<feature type="non-terminal residue" evidence="2">
    <location>
        <position position="39"/>
    </location>
</feature>